<reference evidence="1 2" key="1">
    <citation type="journal article" date="2016" name="Sci. Rep.">
        <title>Metabolic traits of an uncultured archaeal lineage -MSBL1- from brine pools of the Red Sea.</title>
        <authorList>
            <person name="Mwirichia R."/>
            <person name="Alam I."/>
            <person name="Rashid M."/>
            <person name="Vinu M."/>
            <person name="Ba-Alawi W."/>
            <person name="Anthony Kamau A."/>
            <person name="Kamanda Ngugi D."/>
            <person name="Goker M."/>
            <person name="Klenk H.P."/>
            <person name="Bajic V."/>
            <person name="Stingl U."/>
        </authorList>
    </citation>
    <scope>NUCLEOTIDE SEQUENCE [LARGE SCALE GENOMIC DNA]</scope>
    <source>
        <strain evidence="1">SCGC-AAA261D19</strain>
    </source>
</reference>
<evidence type="ECO:0000313" key="2">
    <source>
        <dbReference type="Proteomes" id="UP000070400"/>
    </source>
</evidence>
<dbReference type="InterPro" id="IPR019151">
    <property type="entry name" value="Proteasome_assmbl_chaperone_2"/>
</dbReference>
<name>A0A133V8T8_9EURY</name>
<accession>A0A133V8T8</accession>
<dbReference type="EMBL" id="LHXX01000002">
    <property type="protein sequence ID" value="KXB02842.1"/>
    <property type="molecule type" value="Genomic_DNA"/>
</dbReference>
<evidence type="ECO:0008006" key="3">
    <source>
        <dbReference type="Google" id="ProtNLM"/>
    </source>
</evidence>
<dbReference type="SUPFAM" id="SSF159659">
    <property type="entry name" value="Cgl1923-like"/>
    <property type="match status" value="1"/>
</dbReference>
<dbReference type="Proteomes" id="UP000070400">
    <property type="component" value="Unassembled WGS sequence"/>
</dbReference>
<gene>
    <name evidence="1" type="ORF">AKJ43_00255</name>
</gene>
<dbReference type="PANTHER" id="PTHR35610">
    <property type="entry name" value="3-ISOPROPYLMALATE DEHYDRATASE-RELATED"/>
    <property type="match status" value="1"/>
</dbReference>
<dbReference type="Pfam" id="PF09754">
    <property type="entry name" value="PAC2"/>
    <property type="match status" value="1"/>
</dbReference>
<organism evidence="1 2">
    <name type="scientific">candidate division MSBL1 archaeon SCGC-AAA261D19</name>
    <dbReference type="NCBI Taxonomy" id="1698273"/>
    <lineage>
        <taxon>Archaea</taxon>
        <taxon>Methanobacteriati</taxon>
        <taxon>Methanobacteriota</taxon>
        <taxon>candidate division MSBL1</taxon>
    </lineage>
</organism>
<protein>
    <recommendedName>
        <fullName evidence="3">Proteasome assembly chaperone family protein</fullName>
    </recommendedName>
</protein>
<dbReference type="Gene3D" id="3.40.50.10900">
    <property type="entry name" value="PAC-like subunit"/>
    <property type="match status" value="1"/>
</dbReference>
<evidence type="ECO:0000313" key="1">
    <source>
        <dbReference type="EMBL" id="KXB02842.1"/>
    </source>
</evidence>
<comment type="caution">
    <text evidence="1">The sequence shown here is derived from an EMBL/GenBank/DDBJ whole genome shotgun (WGS) entry which is preliminary data.</text>
</comment>
<dbReference type="PANTHER" id="PTHR35610:SF7">
    <property type="entry name" value="3-ISOPROPYLMALATE DEHYDRATASE"/>
    <property type="match status" value="1"/>
</dbReference>
<keyword evidence="2" id="KW-1185">Reference proteome</keyword>
<dbReference type="AlphaFoldDB" id="A0A133V8T8"/>
<proteinExistence type="predicted"/>
<sequence length="245" mass="26965">MSFNLNYLKKPELKKPIAIAGLPGIAFVGKLGIEFLIRELKAEKFAELYADYFPGWVLREDGLVRGLRMDFYEASPDGSDHDFILITADAQASSSQGQYKLTHKMLDVIADQNAEAAITLAAFLSAERENTPVVGAATDSDKGKMIADHGVELLDKGRIVGMNGLFPGLALDRGMWGFCLLGTTKGGDLDPNASKEVLRVLSDIFNFGLDLSHFEDRIPDLPKFKPPKMKMPTVPGTEKDIKYIR</sequence>
<dbReference type="InterPro" id="IPR038389">
    <property type="entry name" value="PSMG2_sf"/>
</dbReference>